<organism evidence="2 3">
    <name type="scientific">Bifidobacterium subtile</name>
    <dbReference type="NCBI Taxonomy" id="77635"/>
    <lineage>
        <taxon>Bacteria</taxon>
        <taxon>Bacillati</taxon>
        <taxon>Actinomycetota</taxon>
        <taxon>Actinomycetes</taxon>
        <taxon>Bifidobacteriales</taxon>
        <taxon>Bifidobacteriaceae</taxon>
        <taxon>Bifidobacterium</taxon>
    </lineage>
</organism>
<dbReference type="InterPro" id="IPR006119">
    <property type="entry name" value="Resolv_N"/>
</dbReference>
<evidence type="ECO:0000259" key="1">
    <source>
        <dbReference type="SMART" id="SM00857"/>
    </source>
</evidence>
<dbReference type="InterPro" id="IPR036162">
    <property type="entry name" value="Resolvase-like_N_sf"/>
</dbReference>
<dbReference type="OrthoDB" id="4807504at2"/>
<evidence type="ECO:0000313" key="2">
    <source>
        <dbReference type="EMBL" id="KFI98952.1"/>
    </source>
</evidence>
<dbReference type="Proteomes" id="UP000029055">
    <property type="component" value="Unassembled WGS sequence"/>
</dbReference>
<gene>
    <name evidence="2" type="ORF">BISU_2153</name>
</gene>
<protein>
    <recommendedName>
        <fullName evidence="1">Resolvase/invertase-type recombinase catalytic domain-containing protein</fullName>
    </recommendedName>
</protein>
<dbReference type="EMBL" id="JGZR01000016">
    <property type="protein sequence ID" value="KFI98952.1"/>
    <property type="molecule type" value="Genomic_DNA"/>
</dbReference>
<dbReference type="GO" id="GO:0003677">
    <property type="term" value="F:DNA binding"/>
    <property type="evidence" value="ECO:0007669"/>
    <property type="project" value="InterPro"/>
</dbReference>
<keyword evidence="3" id="KW-1185">Reference proteome</keyword>
<dbReference type="GO" id="GO:0000150">
    <property type="term" value="F:DNA strand exchange activity"/>
    <property type="evidence" value="ECO:0007669"/>
    <property type="project" value="InterPro"/>
</dbReference>
<dbReference type="Gene3D" id="3.40.50.1390">
    <property type="entry name" value="Resolvase, N-terminal catalytic domain"/>
    <property type="match status" value="1"/>
</dbReference>
<feature type="domain" description="Resolvase/invertase-type recombinase catalytic" evidence="1">
    <location>
        <begin position="3"/>
        <end position="128"/>
    </location>
</feature>
<evidence type="ECO:0000313" key="3">
    <source>
        <dbReference type="Proteomes" id="UP000029055"/>
    </source>
</evidence>
<dbReference type="AlphaFoldDB" id="A0A087DTV2"/>
<name>A0A087DTV2_9BIFI</name>
<proteinExistence type="predicted"/>
<sequence length="129" mass="13971">MYAAIYTRNARPNAGLFQAQCADCKRLAAESGFEVVGEFHDDGHPGSGLDQLLALARGGNVSAVVVRDVNRFGRAFDAFGRVMTTLDEVGVLLYIVGEGRLTDTQRSVLGLMRVLTDCGTEQPRRGLRP</sequence>
<dbReference type="STRING" id="77635.BISU_2153"/>
<reference evidence="2 3" key="1">
    <citation type="submission" date="2014-03" db="EMBL/GenBank/DDBJ databases">
        <title>Genomics of Bifidobacteria.</title>
        <authorList>
            <person name="Ventura M."/>
            <person name="Milani C."/>
            <person name="Lugli G.A."/>
        </authorList>
    </citation>
    <scope>NUCLEOTIDE SEQUENCE [LARGE SCALE GENOMIC DNA]</scope>
    <source>
        <strain evidence="2 3">LMG 11597</strain>
    </source>
</reference>
<dbReference type="RefSeq" id="WP_033502967.1">
    <property type="nucleotide sequence ID" value="NZ_CP062939.1"/>
</dbReference>
<comment type="caution">
    <text evidence="2">The sequence shown here is derived from an EMBL/GenBank/DDBJ whole genome shotgun (WGS) entry which is preliminary data.</text>
</comment>
<accession>A0A087DTV2</accession>
<dbReference type="Pfam" id="PF00239">
    <property type="entry name" value="Resolvase"/>
    <property type="match status" value="1"/>
</dbReference>
<dbReference type="SUPFAM" id="SSF53041">
    <property type="entry name" value="Resolvase-like"/>
    <property type="match status" value="1"/>
</dbReference>
<dbReference type="SMART" id="SM00857">
    <property type="entry name" value="Resolvase"/>
    <property type="match status" value="1"/>
</dbReference>